<accession>A0AA35RCT5</accession>
<name>A0AA35RCT5_GEOBA</name>
<organism evidence="1 2">
    <name type="scientific">Geodia barretti</name>
    <name type="common">Barrett's horny sponge</name>
    <dbReference type="NCBI Taxonomy" id="519541"/>
    <lineage>
        <taxon>Eukaryota</taxon>
        <taxon>Metazoa</taxon>
        <taxon>Porifera</taxon>
        <taxon>Demospongiae</taxon>
        <taxon>Heteroscleromorpha</taxon>
        <taxon>Tetractinellida</taxon>
        <taxon>Astrophorina</taxon>
        <taxon>Geodiidae</taxon>
        <taxon>Geodia</taxon>
    </lineage>
</organism>
<dbReference type="GO" id="GO:0005763">
    <property type="term" value="C:mitochondrial small ribosomal subunit"/>
    <property type="evidence" value="ECO:0007669"/>
    <property type="project" value="InterPro"/>
</dbReference>
<dbReference type="Pfam" id="PF14943">
    <property type="entry name" value="MRP-S26"/>
    <property type="match status" value="1"/>
</dbReference>
<dbReference type="Proteomes" id="UP001174909">
    <property type="component" value="Unassembled WGS sequence"/>
</dbReference>
<comment type="caution">
    <text evidence="1">The sequence shown here is derived from an EMBL/GenBank/DDBJ whole genome shotgun (WGS) entry which is preliminary data.</text>
</comment>
<keyword evidence="2" id="KW-1185">Reference proteome</keyword>
<protein>
    <recommendedName>
        <fullName evidence="3">28S ribosomal protein S26, mitochondrial</fullName>
    </recommendedName>
</protein>
<evidence type="ECO:0008006" key="3">
    <source>
        <dbReference type="Google" id="ProtNLM"/>
    </source>
</evidence>
<dbReference type="InterPro" id="IPR026140">
    <property type="entry name" value="Ribosomal_mS26"/>
</dbReference>
<dbReference type="AlphaFoldDB" id="A0AA35RCT5"/>
<proteinExistence type="predicted"/>
<gene>
    <name evidence="1" type="ORF">GBAR_LOCUS6172</name>
</gene>
<dbReference type="EMBL" id="CASHTH010000924">
    <property type="protein sequence ID" value="CAI8009110.1"/>
    <property type="molecule type" value="Genomic_DNA"/>
</dbReference>
<sequence>MANAGLKLTRSPLVSQWSCRNYATRPKFYKEKPKYYKDVAQTYAKFRGEVSELRRGFRDQWTEEQRMTQTQFSAKAAEEARQKELEETRAFEAAVHELERMAKERETAEQREEERLLEKREKGVASRQQREEEILDWVSRKTELIETSRSSCITAENMDEKIREALENEVLDDFILSPSTGEKKIITYKNIQ</sequence>
<evidence type="ECO:0000313" key="2">
    <source>
        <dbReference type="Proteomes" id="UP001174909"/>
    </source>
</evidence>
<reference evidence="1" key="1">
    <citation type="submission" date="2023-03" db="EMBL/GenBank/DDBJ databases">
        <authorList>
            <person name="Steffen K."/>
            <person name="Cardenas P."/>
        </authorList>
    </citation>
    <scope>NUCLEOTIDE SEQUENCE</scope>
</reference>
<evidence type="ECO:0000313" key="1">
    <source>
        <dbReference type="EMBL" id="CAI8009110.1"/>
    </source>
</evidence>